<sequence length="212" mass="22241">MMLRYAAVAFVAVAFAAGCDNDPGKDKAKAQVSAPAAAQPVVTGATKLAFSSADGSKFSFVGAKVTRKHDGGFGKFSGTVDLVDSNPEKSKVTAEVDVGSLSTDEEKLTGHLKTPDFFDVAKFPTAKFTSTSIRAGGEKGASHTITGNLELHGVTKSITFPATIKVNGDQLDTDAEFAINRKDFGIVYPGKPDDLIKDEVLIKLAIRAKKAS</sequence>
<evidence type="ECO:0000313" key="4">
    <source>
        <dbReference type="Proteomes" id="UP001374803"/>
    </source>
</evidence>
<dbReference type="PANTHER" id="PTHR34406">
    <property type="entry name" value="PROTEIN YCEI"/>
    <property type="match status" value="1"/>
</dbReference>
<reference evidence="3" key="1">
    <citation type="submission" date="2021-12" db="EMBL/GenBank/DDBJ databases">
        <title>Discovery of the Pendulisporaceae a myxobacterial family with distinct sporulation behavior and unique specialized metabolism.</title>
        <authorList>
            <person name="Garcia R."/>
            <person name="Popoff A."/>
            <person name="Bader C.D."/>
            <person name="Loehr J."/>
            <person name="Walesch S."/>
            <person name="Walt C."/>
            <person name="Boldt J."/>
            <person name="Bunk B."/>
            <person name="Haeckl F.J.F.P.J."/>
            <person name="Gunesch A.P."/>
            <person name="Birkelbach J."/>
            <person name="Nuebel U."/>
            <person name="Pietschmann T."/>
            <person name="Bach T."/>
            <person name="Mueller R."/>
        </authorList>
    </citation>
    <scope>NUCLEOTIDE SEQUENCE</scope>
    <source>
        <strain evidence="3">MSr11367</strain>
    </source>
</reference>
<gene>
    <name evidence="3" type="ORF">LVJ94_08635</name>
</gene>
<dbReference type="PROSITE" id="PS51257">
    <property type="entry name" value="PROKAR_LIPOPROTEIN"/>
    <property type="match status" value="1"/>
</dbReference>
<dbReference type="EMBL" id="CP089983">
    <property type="protein sequence ID" value="WXB07302.1"/>
    <property type="molecule type" value="Genomic_DNA"/>
</dbReference>
<proteinExistence type="predicted"/>
<dbReference type="InterPro" id="IPR036761">
    <property type="entry name" value="TTHA0802/YceI-like_sf"/>
</dbReference>
<evidence type="ECO:0000256" key="1">
    <source>
        <dbReference type="SAM" id="SignalP"/>
    </source>
</evidence>
<keyword evidence="4" id="KW-1185">Reference proteome</keyword>
<dbReference type="Gene3D" id="2.40.128.110">
    <property type="entry name" value="Lipid/polyisoprenoid-binding, YceI-like"/>
    <property type="match status" value="1"/>
</dbReference>
<dbReference type="SUPFAM" id="SSF101874">
    <property type="entry name" value="YceI-like"/>
    <property type="match status" value="1"/>
</dbReference>
<feature type="domain" description="Lipid/polyisoprenoid-binding YceI-like" evidence="2">
    <location>
        <begin position="47"/>
        <end position="209"/>
    </location>
</feature>
<keyword evidence="1" id="KW-0732">Signal</keyword>
<feature type="chain" id="PRO_5045624486" evidence="1">
    <location>
        <begin position="17"/>
        <end position="212"/>
    </location>
</feature>
<dbReference type="RefSeq" id="WP_394836960.1">
    <property type="nucleotide sequence ID" value="NZ_CP089929.1"/>
</dbReference>
<dbReference type="SMART" id="SM00867">
    <property type="entry name" value="YceI"/>
    <property type="match status" value="1"/>
</dbReference>
<dbReference type="InterPro" id="IPR007372">
    <property type="entry name" value="Lipid/polyisoprenoid-bd_YceI"/>
</dbReference>
<evidence type="ECO:0000313" key="3">
    <source>
        <dbReference type="EMBL" id="WXB07302.1"/>
    </source>
</evidence>
<dbReference type="PANTHER" id="PTHR34406:SF1">
    <property type="entry name" value="PROTEIN YCEI"/>
    <property type="match status" value="1"/>
</dbReference>
<feature type="signal peptide" evidence="1">
    <location>
        <begin position="1"/>
        <end position="16"/>
    </location>
</feature>
<name>A0ABZ2LEX4_9BACT</name>
<protein>
    <submittedName>
        <fullName evidence="3">YceI family protein</fullName>
    </submittedName>
</protein>
<organism evidence="3 4">
    <name type="scientific">Pendulispora rubella</name>
    <dbReference type="NCBI Taxonomy" id="2741070"/>
    <lineage>
        <taxon>Bacteria</taxon>
        <taxon>Pseudomonadati</taxon>
        <taxon>Myxococcota</taxon>
        <taxon>Myxococcia</taxon>
        <taxon>Myxococcales</taxon>
        <taxon>Sorangiineae</taxon>
        <taxon>Pendulisporaceae</taxon>
        <taxon>Pendulispora</taxon>
    </lineage>
</organism>
<evidence type="ECO:0000259" key="2">
    <source>
        <dbReference type="SMART" id="SM00867"/>
    </source>
</evidence>
<accession>A0ABZ2LEX4</accession>
<dbReference type="Proteomes" id="UP001374803">
    <property type="component" value="Chromosome"/>
</dbReference>
<dbReference type="Pfam" id="PF04264">
    <property type="entry name" value="YceI"/>
    <property type="match status" value="1"/>
</dbReference>